<dbReference type="GO" id="GO:0005886">
    <property type="term" value="C:plasma membrane"/>
    <property type="evidence" value="ECO:0007669"/>
    <property type="project" value="UniProtKB-SubCell"/>
</dbReference>
<comment type="pathway">
    <text evidence="2 9">Cofactor biosynthesis; adenosylcobalamin biosynthesis.</text>
</comment>
<dbReference type="AlphaFoldDB" id="A0A4R9FMM4"/>
<evidence type="ECO:0000256" key="7">
    <source>
        <dbReference type="ARBA" id="ARBA00022989"/>
    </source>
</evidence>
<evidence type="ECO:0000313" key="10">
    <source>
        <dbReference type="EMBL" id="TGJ99484.1"/>
    </source>
</evidence>
<comment type="function">
    <text evidence="9">Converts cobyric acid to cobinamide by the addition of aminopropanol on the F carboxylic group.</text>
</comment>
<evidence type="ECO:0000256" key="6">
    <source>
        <dbReference type="ARBA" id="ARBA00022692"/>
    </source>
</evidence>
<feature type="transmembrane region" description="Helical" evidence="9">
    <location>
        <begin position="211"/>
        <end position="235"/>
    </location>
</feature>
<sequence length="329" mass="36321">MNSIWLIPASILLDLGLGDPQGLPHPVRLMGKFSRFLERITRIAIPSYSFIAGLLTAIIVYSASFFLPWLLLKLFSEIHPFLEAILSVFLIYTSIALKDLIDHSKEVYFSLKEGNLQKARERVGRIVGRDTESLSEQEIVRATVESIGENLVDGITAPLFFAAIGGPAWAVLYRAINTLDSLFGYKNSTYIKFGWTSARVDDLANYIPARITAPLLSISSGLIGFSVMSSLRILFKDGRKNPSPNSGLSEAALAGALKVQLGGRNYYHGILSEKPKIGEPREELSAQKILDANKIIVITAILTSIVYLVAIKLFSHLFEYLPSLRVFSS</sequence>
<keyword evidence="5 9" id="KW-0169">Cobalamin biosynthesis</keyword>
<dbReference type="PANTHER" id="PTHR34308:SF1">
    <property type="entry name" value="COBALAMIN BIOSYNTHESIS PROTEIN CBIB"/>
    <property type="match status" value="1"/>
</dbReference>
<dbReference type="UniPathway" id="UPA00148"/>
<dbReference type="RefSeq" id="WP_135589577.1">
    <property type="nucleotide sequence ID" value="NZ_RQEP01000019.1"/>
</dbReference>
<dbReference type="HAMAP" id="MF_00024">
    <property type="entry name" value="CobD_CbiB"/>
    <property type="match status" value="1"/>
</dbReference>
<feature type="transmembrane region" description="Helical" evidence="9">
    <location>
        <begin position="84"/>
        <end position="101"/>
    </location>
</feature>
<evidence type="ECO:0000256" key="2">
    <source>
        <dbReference type="ARBA" id="ARBA00004953"/>
    </source>
</evidence>
<evidence type="ECO:0000256" key="8">
    <source>
        <dbReference type="ARBA" id="ARBA00023136"/>
    </source>
</evidence>
<comment type="caution">
    <text evidence="9">Lacks conserved residue(s) required for the propagation of feature annotation.</text>
</comment>
<evidence type="ECO:0000256" key="1">
    <source>
        <dbReference type="ARBA" id="ARBA00004651"/>
    </source>
</evidence>
<keyword evidence="6 9" id="KW-0812">Transmembrane</keyword>
<dbReference type="NCBIfam" id="TIGR00380">
    <property type="entry name" value="cobal_cbiB"/>
    <property type="match status" value="1"/>
</dbReference>
<comment type="similarity">
    <text evidence="3 9">Belongs to the CobD/CbiB family.</text>
</comment>
<comment type="subcellular location">
    <subcellularLocation>
        <location evidence="1 9">Cell membrane</location>
        <topology evidence="1 9">Multi-pass membrane protein</topology>
    </subcellularLocation>
</comment>
<organism evidence="10 11">
    <name type="scientific">Leptospira semungkisensis</name>
    <dbReference type="NCBI Taxonomy" id="2484985"/>
    <lineage>
        <taxon>Bacteria</taxon>
        <taxon>Pseudomonadati</taxon>
        <taxon>Spirochaetota</taxon>
        <taxon>Spirochaetia</taxon>
        <taxon>Leptospirales</taxon>
        <taxon>Leptospiraceae</taxon>
        <taxon>Leptospira</taxon>
    </lineage>
</organism>
<dbReference type="InterPro" id="IPR004485">
    <property type="entry name" value="Cobalamin_biosynth_CobD/CbiB"/>
</dbReference>
<keyword evidence="8 9" id="KW-0472">Membrane</keyword>
<evidence type="ECO:0000256" key="5">
    <source>
        <dbReference type="ARBA" id="ARBA00022573"/>
    </source>
</evidence>
<evidence type="ECO:0000313" key="11">
    <source>
        <dbReference type="Proteomes" id="UP000297453"/>
    </source>
</evidence>
<dbReference type="GO" id="GO:0048472">
    <property type="term" value="F:threonine-phosphate decarboxylase activity"/>
    <property type="evidence" value="ECO:0007669"/>
    <property type="project" value="InterPro"/>
</dbReference>
<proteinExistence type="inferred from homology"/>
<dbReference type="OrthoDB" id="9811967at2"/>
<comment type="caution">
    <text evidence="10">The sequence shown here is derived from an EMBL/GenBank/DDBJ whole genome shotgun (WGS) entry which is preliminary data.</text>
</comment>
<protein>
    <recommendedName>
        <fullName evidence="9">Cobalamin biosynthesis protein CobD</fullName>
    </recommendedName>
</protein>
<keyword evidence="7 9" id="KW-1133">Transmembrane helix</keyword>
<keyword evidence="11" id="KW-1185">Reference proteome</keyword>
<keyword evidence="4 9" id="KW-1003">Cell membrane</keyword>
<dbReference type="GO" id="GO:0009236">
    <property type="term" value="P:cobalamin biosynthetic process"/>
    <property type="evidence" value="ECO:0007669"/>
    <property type="project" value="UniProtKB-UniRule"/>
</dbReference>
<feature type="transmembrane region" description="Helical" evidence="9">
    <location>
        <begin position="295"/>
        <end position="318"/>
    </location>
</feature>
<name>A0A4R9FMM4_9LEPT</name>
<dbReference type="EMBL" id="RQEP01000019">
    <property type="protein sequence ID" value="TGJ99484.1"/>
    <property type="molecule type" value="Genomic_DNA"/>
</dbReference>
<dbReference type="PANTHER" id="PTHR34308">
    <property type="entry name" value="COBALAMIN BIOSYNTHESIS PROTEIN CBIB"/>
    <property type="match status" value="1"/>
</dbReference>
<evidence type="ECO:0000256" key="3">
    <source>
        <dbReference type="ARBA" id="ARBA00006263"/>
    </source>
</evidence>
<accession>A0A4R9FMM4</accession>
<feature type="transmembrane region" description="Helical" evidence="9">
    <location>
        <begin position="48"/>
        <end position="72"/>
    </location>
</feature>
<dbReference type="Proteomes" id="UP000297453">
    <property type="component" value="Unassembled WGS sequence"/>
</dbReference>
<evidence type="ECO:0000256" key="4">
    <source>
        <dbReference type="ARBA" id="ARBA00022475"/>
    </source>
</evidence>
<evidence type="ECO:0000256" key="9">
    <source>
        <dbReference type="HAMAP-Rule" id="MF_00024"/>
    </source>
</evidence>
<dbReference type="Pfam" id="PF03186">
    <property type="entry name" value="CobD_Cbib"/>
    <property type="match status" value="1"/>
</dbReference>
<gene>
    <name evidence="9 10" type="primary">cobD</name>
    <name evidence="10" type="ORF">EHO59_16650</name>
</gene>
<reference evidence="10" key="1">
    <citation type="journal article" date="2019" name="PLoS Negl. Trop. Dis.">
        <title>Revisiting the worldwide diversity of Leptospira species in the environment.</title>
        <authorList>
            <person name="Vincent A.T."/>
            <person name="Schiettekatte O."/>
            <person name="Bourhy P."/>
            <person name="Veyrier F.J."/>
            <person name="Picardeau M."/>
        </authorList>
    </citation>
    <scope>NUCLEOTIDE SEQUENCE [LARGE SCALE GENOMIC DNA]</scope>
    <source>
        <strain evidence="10">SSS9</strain>
    </source>
</reference>
<dbReference type="GO" id="GO:0015420">
    <property type="term" value="F:ABC-type vitamin B12 transporter activity"/>
    <property type="evidence" value="ECO:0007669"/>
    <property type="project" value="UniProtKB-UniRule"/>
</dbReference>